<dbReference type="Proteomes" id="UP000287171">
    <property type="component" value="Unassembled WGS sequence"/>
</dbReference>
<dbReference type="EMBL" id="BIFT01000001">
    <property type="protein sequence ID" value="GCE27479.1"/>
    <property type="molecule type" value="Genomic_DNA"/>
</dbReference>
<evidence type="ECO:0000259" key="1">
    <source>
        <dbReference type="Pfam" id="PF00248"/>
    </source>
</evidence>
<gene>
    <name evidence="2" type="ORF">KDA_29630</name>
</gene>
<dbReference type="InterPro" id="IPR053135">
    <property type="entry name" value="AKR2_Oxidoreductase"/>
</dbReference>
<organism evidence="2 3">
    <name type="scientific">Dictyobacter alpinus</name>
    <dbReference type="NCBI Taxonomy" id="2014873"/>
    <lineage>
        <taxon>Bacteria</taxon>
        <taxon>Bacillati</taxon>
        <taxon>Chloroflexota</taxon>
        <taxon>Ktedonobacteria</taxon>
        <taxon>Ktedonobacterales</taxon>
        <taxon>Dictyobacteraceae</taxon>
        <taxon>Dictyobacter</taxon>
    </lineage>
</organism>
<dbReference type="RefSeq" id="WP_126627821.1">
    <property type="nucleotide sequence ID" value="NZ_BIFT01000001.1"/>
</dbReference>
<evidence type="ECO:0000313" key="2">
    <source>
        <dbReference type="EMBL" id="GCE27479.1"/>
    </source>
</evidence>
<reference evidence="3" key="1">
    <citation type="submission" date="2018-12" db="EMBL/GenBank/DDBJ databases">
        <title>Tengunoibacter tsumagoiensis gen. nov., sp. nov., Dictyobacter kobayashii sp. nov., D. alpinus sp. nov., and D. joshuensis sp. nov. and description of Dictyobacteraceae fam. nov. within the order Ktedonobacterales isolated from Tengu-no-mugimeshi.</title>
        <authorList>
            <person name="Wang C.M."/>
            <person name="Zheng Y."/>
            <person name="Sakai Y."/>
            <person name="Toyoda A."/>
            <person name="Minakuchi Y."/>
            <person name="Abe K."/>
            <person name="Yokota A."/>
            <person name="Yabe S."/>
        </authorList>
    </citation>
    <scope>NUCLEOTIDE SEQUENCE [LARGE SCALE GENOMIC DNA]</scope>
    <source>
        <strain evidence="3">Uno16</strain>
    </source>
</reference>
<dbReference type="InterPro" id="IPR036812">
    <property type="entry name" value="NAD(P)_OxRdtase_dom_sf"/>
</dbReference>
<dbReference type="PANTHER" id="PTHR43312">
    <property type="entry name" value="D-THREO-ALDOSE 1-DEHYDROGENASE"/>
    <property type="match status" value="1"/>
</dbReference>
<dbReference type="SUPFAM" id="SSF51430">
    <property type="entry name" value="NAD(P)-linked oxidoreductase"/>
    <property type="match status" value="1"/>
</dbReference>
<dbReference type="Pfam" id="PF00248">
    <property type="entry name" value="Aldo_ket_red"/>
    <property type="match status" value="1"/>
</dbReference>
<protein>
    <submittedName>
        <fullName evidence="2">Oxidoreductase</fullName>
    </submittedName>
</protein>
<evidence type="ECO:0000313" key="3">
    <source>
        <dbReference type="Proteomes" id="UP000287171"/>
    </source>
</evidence>
<comment type="caution">
    <text evidence="2">The sequence shown here is derived from an EMBL/GenBank/DDBJ whole genome shotgun (WGS) entry which is preliminary data.</text>
</comment>
<accession>A0A402B837</accession>
<dbReference type="PANTHER" id="PTHR43312:SF1">
    <property type="entry name" value="NADP-DEPENDENT OXIDOREDUCTASE DOMAIN-CONTAINING PROTEIN"/>
    <property type="match status" value="1"/>
</dbReference>
<feature type="domain" description="NADP-dependent oxidoreductase" evidence="1">
    <location>
        <begin position="20"/>
        <end position="226"/>
    </location>
</feature>
<dbReference type="InterPro" id="IPR023210">
    <property type="entry name" value="NADP_OxRdtase_dom"/>
</dbReference>
<sequence>MTIAKQPFGRTGHMSSRTLFGAAALGSVTQAEADQTLEVLLKYGVNHIDVAASYGDAELRIAPWMAQHRSEFFVATKTGERTASKAMEELQRSLERMKIDAVDLWQFHNLADPIEWDIALSPGGVIDAAIEAKKQGLIKAIGVTGHGLQIAATHRRSLERFDFDSVLLPCNYVTLQNPYYAENFHALVATCKQRNVAVQTIKSIAYKPWLGEKQTHSTWYAPLEEQADIDRAVHWVLGHEGVFLNTVGDIHLLPKVLDAASRFEKQTSNADMDAMIGNLGMQPLFV</sequence>
<dbReference type="Gene3D" id="3.20.20.100">
    <property type="entry name" value="NADP-dependent oxidoreductase domain"/>
    <property type="match status" value="1"/>
</dbReference>
<dbReference type="AlphaFoldDB" id="A0A402B837"/>
<dbReference type="CDD" id="cd19100">
    <property type="entry name" value="AKR_unchar"/>
    <property type="match status" value="1"/>
</dbReference>
<proteinExistence type="predicted"/>
<dbReference type="OrthoDB" id="9773828at2"/>
<name>A0A402B837_9CHLR</name>
<keyword evidence="3" id="KW-1185">Reference proteome</keyword>